<dbReference type="Gene3D" id="1.20.1740.10">
    <property type="entry name" value="Amino acid/polyamine transporter I"/>
    <property type="match status" value="1"/>
</dbReference>
<evidence type="ECO:0000256" key="2">
    <source>
        <dbReference type="ARBA" id="ARBA00022475"/>
    </source>
</evidence>
<protein>
    <submittedName>
        <fullName evidence="8">APC family permease</fullName>
    </submittedName>
</protein>
<dbReference type="EMBL" id="PKIZ01000010">
    <property type="protein sequence ID" value="PKZ41695.1"/>
    <property type="molecule type" value="Genomic_DNA"/>
</dbReference>
<feature type="region of interest" description="Disordered" evidence="6">
    <location>
        <begin position="1"/>
        <end position="23"/>
    </location>
</feature>
<keyword evidence="3 7" id="KW-0812">Transmembrane</keyword>
<feature type="compositionally biased region" description="Polar residues" evidence="6">
    <location>
        <begin position="1"/>
        <end position="10"/>
    </location>
</feature>
<feature type="transmembrane region" description="Helical" evidence="7">
    <location>
        <begin position="220"/>
        <end position="238"/>
    </location>
</feature>
<gene>
    <name evidence="8" type="ORF">CYJ76_06435</name>
</gene>
<feature type="transmembrane region" description="Helical" evidence="7">
    <location>
        <begin position="309"/>
        <end position="334"/>
    </location>
</feature>
<keyword evidence="2" id="KW-1003">Cell membrane</keyword>
<feature type="transmembrane region" description="Helical" evidence="7">
    <location>
        <begin position="380"/>
        <end position="402"/>
    </location>
</feature>
<dbReference type="PIRSF" id="PIRSF006060">
    <property type="entry name" value="AA_transporter"/>
    <property type="match status" value="1"/>
</dbReference>
<evidence type="ECO:0000256" key="5">
    <source>
        <dbReference type="ARBA" id="ARBA00023136"/>
    </source>
</evidence>
<sequence>MSTATSQTSPVPDGSAAPSGGEPELKRVLGPKLLLLFIIGDILGTGIYAITGKVAHEVGGAVWVPFVIAFAIAIITAFAYLELITKYPHAGGAANFIHQAFGIQFLTFMVTFLVMASGITSASTAAKAFASNLSAGLGADWASDSLPVLLLAVAFMLLVALINFRGVAESVMLNVVLTCVELSGLLLVIFVGLWAVMGGSDAPVDFSRAMMFETSGDKNAFLAVTAGTSLAFFAMVGFEDSVNMAEETKDPIKTFPRIMFTGLVITAAIYVLVSVTAVALVPVGELGEGDTPLLKVVQAGAPNLPIDTFYPFIAMFAVANTAVINMLMASRLLYGMAKQDVLPRPLALVHSGRRSPWVAIIVTTLLAVGLITFVGKVSALGGTTALLLLAVFALVNVACIVLRKRDHEIDHDYFKAPTWIPWVGAIACAYMVGPWTGRDTEQYVIAGWLVVIAVVAWALTWFLNRALYAKPTRLRHPEDLT</sequence>
<dbReference type="PANTHER" id="PTHR42770">
    <property type="entry name" value="AMINO ACID TRANSPORTER-RELATED"/>
    <property type="match status" value="1"/>
</dbReference>
<feature type="transmembrane region" description="Helical" evidence="7">
    <location>
        <begin position="414"/>
        <end position="433"/>
    </location>
</feature>
<feature type="transmembrane region" description="Helical" evidence="7">
    <location>
        <begin position="33"/>
        <end position="50"/>
    </location>
</feature>
<dbReference type="Proteomes" id="UP000234206">
    <property type="component" value="Unassembled WGS sequence"/>
</dbReference>
<keyword evidence="5 7" id="KW-0472">Membrane</keyword>
<organism evidence="8 9">
    <name type="scientific">Kytococcus schroeteri</name>
    <dbReference type="NCBI Taxonomy" id="138300"/>
    <lineage>
        <taxon>Bacteria</taxon>
        <taxon>Bacillati</taxon>
        <taxon>Actinomycetota</taxon>
        <taxon>Actinomycetes</taxon>
        <taxon>Micrococcales</taxon>
        <taxon>Kytococcaceae</taxon>
        <taxon>Kytococcus</taxon>
    </lineage>
</organism>
<dbReference type="GO" id="GO:0005886">
    <property type="term" value="C:plasma membrane"/>
    <property type="evidence" value="ECO:0007669"/>
    <property type="project" value="UniProtKB-SubCell"/>
</dbReference>
<accession>A0A2I1PAM8</accession>
<comment type="caution">
    <text evidence="8">The sequence shown here is derived from an EMBL/GenBank/DDBJ whole genome shotgun (WGS) entry which is preliminary data.</text>
</comment>
<evidence type="ECO:0000256" key="6">
    <source>
        <dbReference type="SAM" id="MobiDB-lite"/>
    </source>
</evidence>
<dbReference type="OrthoDB" id="4568421at2"/>
<evidence type="ECO:0000313" key="9">
    <source>
        <dbReference type="Proteomes" id="UP000234206"/>
    </source>
</evidence>
<evidence type="ECO:0000256" key="4">
    <source>
        <dbReference type="ARBA" id="ARBA00022989"/>
    </source>
</evidence>
<evidence type="ECO:0000313" key="8">
    <source>
        <dbReference type="EMBL" id="PKZ41695.1"/>
    </source>
</evidence>
<feature type="transmembrane region" description="Helical" evidence="7">
    <location>
        <begin position="445"/>
        <end position="463"/>
    </location>
</feature>
<feature type="transmembrane region" description="Helical" evidence="7">
    <location>
        <begin position="355"/>
        <end position="374"/>
    </location>
</feature>
<keyword evidence="4 7" id="KW-1133">Transmembrane helix</keyword>
<dbReference type="InterPro" id="IPR050367">
    <property type="entry name" value="APC_superfamily"/>
</dbReference>
<dbReference type="GO" id="GO:0022857">
    <property type="term" value="F:transmembrane transporter activity"/>
    <property type="evidence" value="ECO:0007669"/>
    <property type="project" value="InterPro"/>
</dbReference>
<dbReference type="PANTHER" id="PTHR42770:SF11">
    <property type="entry name" value="INNER MEMBRANE TRANSPORT PROTEIN YBAT"/>
    <property type="match status" value="1"/>
</dbReference>
<dbReference type="AlphaFoldDB" id="A0A2I1PAM8"/>
<feature type="transmembrane region" description="Helical" evidence="7">
    <location>
        <begin position="62"/>
        <end position="84"/>
    </location>
</feature>
<keyword evidence="9" id="KW-1185">Reference proteome</keyword>
<evidence type="ECO:0000256" key="1">
    <source>
        <dbReference type="ARBA" id="ARBA00004651"/>
    </source>
</evidence>
<dbReference type="RefSeq" id="WP_083323352.1">
    <property type="nucleotide sequence ID" value="NZ_JBHLVH010000028.1"/>
</dbReference>
<reference evidence="8 9" key="1">
    <citation type="submission" date="2017-12" db="EMBL/GenBank/DDBJ databases">
        <title>Phylogenetic diversity of female urinary microbiome.</title>
        <authorList>
            <person name="Thomas-White K."/>
            <person name="Wolfe A.J."/>
        </authorList>
    </citation>
    <scope>NUCLEOTIDE SEQUENCE [LARGE SCALE GENOMIC DNA]</scope>
    <source>
        <strain evidence="8 9">UMB1298</strain>
    </source>
</reference>
<proteinExistence type="predicted"/>
<comment type="subcellular location">
    <subcellularLocation>
        <location evidence="1">Cell membrane</location>
        <topology evidence="1">Multi-pass membrane protein</topology>
    </subcellularLocation>
</comment>
<feature type="transmembrane region" description="Helical" evidence="7">
    <location>
        <begin position="258"/>
        <end position="283"/>
    </location>
</feature>
<evidence type="ECO:0000256" key="3">
    <source>
        <dbReference type="ARBA" id="ARBA00022692"/>
    </source>
</evidence>
<dbReference type="InterPro" id="IPR002293">
    <property type="entry name" value="AA/rel_permease1"/>
</dbReference>
<dbReference type="Pfam" id="PF13520">
    <property type="entry name" value="AA_permease_2"/>
    <property type="match status" value="1"/>
</dbReference>
<name>A0A2I1PAM8_9MICO</name>
<feature type="transmembrane region" description="Helical" evidence="7">
    <location>
        <begin position="146"/>
        <end position="164"/>
    </location>
</feature>
<feature type="transmembrane region" description="Helical" evidence="7">
    <location>
        <begin position="105"/>
        <end position="126"/>
    </location>
</feature>
<evidence type="ECO:0000256" key="7">
    <source>
        <dbReference type="SAM" id="Phobius"/>
    </source>
</evidence>
<feature type="transmembrane region" description="Helical" evidence="7">
    <location>
        <begin position="171"/>
        <end position="197"/>
    </location>
</feature>